<evidence type="ECO:0000313" key="2">
    <source>
        <dbReference type="EMBL" id="CAB4956538.1"/>
    </source>
</evidence>
<name>A0A6J7KJS9_9ZZZZ</name>
<feature type="transmembrane region" description="Helical" evidence="1">
    <location>
        <begin position="35"/>
        <end position="51"/>
    </location>
</feature>
<gene>
    <name evidence="2" type="ORF">UFOPK3861_00509</name>
</gene>
<evidence type="ECO:0000256" key="1">
    <source>
        <dbReference type="SAM" id="Phobius"/>
    </source>
</evidence>
<protein>
    <submittedName>
        <fullName evidence="2">Unannotated protein</fullName>
    </submittedName>
</protein>
<dbReference type="AlphaFoldDB" id="A0A6J7KJS9"/>
<organism evidence="2">
    <name type="scientific">freshwater metagenome</name>
    <dbReference type="NCBI Taxonomy" id="449393"/>
    <lineage>
        <taxon>unclassified sequences</taxon>
        <taxon>metagenomes</taxon>
        <taxon>ecological metagenomes</taxon>
    </lineage>
</organism>
<proteinExistence type="predicted"/>
<keyword evidence="1" id="KW-1133">Transmembrane helix</keyword>
<dbReference type="EMBL" id="CAFBNQ010000039">
    <property type="protein sequence ID" value="CAB4956538.1"/>
    <property type="molecule type" value="Genomic_DNA"/>
</dbReference>
<sequence length="52" mass="5650">MMDLSSPLYIACLFLFVFGVFNGTSRDKSKIKKSAIKAIALVAIALIIVAFI</sequence>
<keyword evidence="1" id="KW-0812">Transmembrane</keyword>
<feature type="transmembrane region" description="Helical" evidence="1">
    <location>
        <begin position="6"/>
        <end position="23"/>
    </location>
</feature>
<accession>A0A6J7KJS9</accession>
<keyword evidence="1" id="KW-0472">Membrane</keyword>
<reference evidence="2" key="1">
    <citation type="submission" date="2020-05" db="EMBL/GenBank/DDBJ databases">
        <authorList>
            <person name="Chiriac C."/>
            <person name="Salcher M."/>
            <person name="Ghai R."/>
            <person name="Kavagutti S V."/>
        </authorList>
    </citation>
    <scope>NUCLEOTIDE SEQUENCE</scope>
</reference>